<proteinExistence type="predicted"/>
<evidence type="ECO:0000313" key="2">
    <source>
        <dbReference type="Proteomes" id="UP000186607"/>
    </source>
</evidence>
<organism evidence="1 2">
    <name type="scientific">Deinococcus marmoris</name>
    <dbReference type="NCBI Taxonomy" id="249408"/>
    <lineage>
        <taxon>Bacteria</taxon>
        <taxon>Thermotogati</taxon>
        <taxon>Deinococcota</taxon>
        <taxon>Deinococci</taxon>
        <taxon>Deinococcales</taxon>
        <taxon>Deinococcaceae</taxon>
        <taxon>Deinococcus</taxon>
    </lineage>
</organism>
<keyword evidence="2" id="KW-1185">Reference proteome</keyword>
<sequence length="77" mass="8631">MKMAKIEIYRWRGQAGLAQRDELEVRVDGHPIPLLRGYVLEEQYGSFSTIKLTVLASDVTMIDGPPPPLETHEPPGD</sequence>
<comment type="caution">
    <text evidence="1">The sequence shown here is derived from an EMBL/GenBank/DDBJ whole genome shotgun (WGS) entry which is preliminary data.</text>
</comment>
<dbReference type="Proteomes" id="UP000186607">
    <property type="component" value="Unassembled WGS sequence"/>
</dbReference>
<dbReference type="AlphaFoldDB" id="A0A1U7P4Y1"/>
<name>A0A1U7P4Y1_9DEIO</name>
<protein>
    <submittedName>
        <fullName evidence="1">Uncharacterized protein</fullName>
    </submittedName>
</protein>
<accession>A0A1U7P4Y1</accession>
<gene>
    <name evidence="1" type="ORF">BOO71_0000685</name>
</gene>
<evidence type="ECO:0000313" key="1">
    <source>
        <dbReference type="EMBL" id="OLV20219.1"/>
    </source>
</evidence>
<dbReference type="EMBL" id="MSTI01000007">
    <property type="protein sequence ID" value="OLV20219.1"/>
    <property type="molecule type" value="Genomic_DNA"/>
</dbReference>
<dbReference type="STRING" id="249408.BOO71_0000685"/>
<reference evidence="1 2" key="1">
    <citation type="submission" date="2017-01" db="EMBL/GenBank/DDBJ databases">
        <title>Genome Analysis of Deinococcus marmoris KOPRI26562.</title>
        <authorList>
            <person name="Kim J.H."/>
            <person name="Oh H.-M."/>
        </authorList>
    </citation>
    <scope>NUCLEOTIDE SEQUENCE [LARGE SCALE GENOMIC DNA]</scope>
    <source>
        <strain evidence="1 2">KOPRI26562</strain>
    </source>
</reference>